<dbReference type="InterPro" id="IPR051674">
    <property type="entry name" value="Malate_Decarboxylase"/>
</dbReference>
<feature type="binding site" evidence="8">
    <location>
        <position position="211"/>
    </location>
    <ligand>
        <name>a divalent metal cation</name>
        <dbReference type="ChEBI" id="CHEBI:60240"/>
    </ligand>
</feature>
<dbReference type="SUPFAM" id="SSF51735">
    <property type="entry name" value="NAD(P)-binding Rossmann-fold domains"/>
    <property type="match status" value="1"/>
</dbReference>
<proteinExistence type="inferred from homology"/>
<evidence type="ECO:0000256" key="2">
    <source>
        <dbReference type="ARBA" id="ARBA00008785"/>
    </source>
</evidence>
<dbReference type="Pfam" id="PF00390">
    <property type="entry name" value="malic"/>
    <property type="match status" value="1"/>
</dbReference>
<comment type="cofactor">
    <cofactor evidence="1">
        <name>Mn(2+)</name>
        <dbReference type="ChEBI" id="CHEBI:29035"/>
    </cofactor>
</comment>
<dbReference type="AlphaFoldDB" id="A0A6J4RCI0"/>
<evidence type="ECO:0000256" key="3">
    <source>
        <dbReference type="ARBA" id="ARBA00022723"/>
    </source>
</evidence>
<evidence type="ECO:0000259" key="10">
    <source>
        <dbReference type="PROSITE" id="PS51671"/>
    </source>
</evidence>
<dbReference type="PIRSF" id="PIRSF000106">
    <property type="entry name" value="ME"/>
    <property type="match status" value="1"/>
</dbReference>
<comment type="similarity">
    <text evidence="2 9">Belongs to the malic enzymes family.</text>
</comment>
<evidence type="ECO:0000313" key="11">
    <source>
        <dbReference type="EMBL" id="CAA9467406.1"/>
    </source>
</evidence>
<feature type="domain" description="ACT" evidence="10">
    <location>
        <begin position="12"/>
        <end position="86"/>
    </location>
</feature>
<comment type="cofactor">
    <cofactor evidence="8">
        <name>Mg(2+)</name>
        <dbReference type="ChEBI" id="CHEBI:18420"/>
    </cofactor>
    <cofactor evidence="8">
        <name>Mn(2+)</name>
        <dbReference type="ChEBI" id="CHEBI:29035"/>
    </cofactor>
    <text evidence="8">Divalent metal cations. Prefers magnesium or manganese.</text>
</comment>
<dbReference type="CDD" id="cd05311">
    <property type="entry name" value="NAD_bind_2_malic_enz"/>
    <property type="match status" value="1"/>
</dbReference>
<evidence type="ECO:0000256" key="9">
    <source>
        <dbReference type="RuleBase" id="RU003427"/>
    </source>
</evidence>
<dbReference type="GO" id="GO:0046872">
    <property type="term" value="F:metal ion binding"/>
    <property type="evidence" value="ECO:0007669"/>
    <property type="project" value="UniProtKB-KW"/>
</dbReference>
<reference evidence="11" key="1">
    <citation type="submission" date="2020-02" db="EMBL/GenBank/DDBJ databases">
        <authorList>
            <person name="Meier V. D."/>
        </authorList>
    </citation>
    <scope>NUCLEOTIDE SEQUENCE</scope>
    <source>
        <strain evidence="11">AVDCRST_MAG13</strain>
    </source>
</reference>
<dbReference type="InterPro" id="IPR002912">
    <property type="entry name" value="ACT_dom"/>
</dbReference>
<evidence type="ECO:0000256" key="4">
    <source>
        <dbReference type="ARBA" id="ARBA00023002"/>
    </source>
</evidence>
<dbReference type="InterPro" id="IPR012301">
    <property type="entry name" value="Malic_N_dom"/>
</dbReference>
<dbReference type="PROSITE" id="PS00331">
    <property type="entry name" value="MALIC_ENZYMES"/>
    <property type="match status" value="1"/>
</dbReference>
<dbReference type="InterPro" id="IPR045865">
    <property type="entry name" value="ACT-like_dom_sf"/>
</dbReference>
<dbReference type="GO" id="GO:0051287">
    <property type="term" value="F:NAD binding"/>
    <property type="evidence" value="ECO:0007669"/>
    <property type="project" value="InterPro"/>
</dbReference>
<dbReference type="PROSITE" id="PS51671">
    <property type="entry name" value="ACT"/>
    <property type="match status" value="1"/>
</dbReference>
<dbReference type="PRINTS" id="PR00072">
    <property type="entry name" value="MALOXRDTASE"/>
</dbReference>
<evidence type="ECO:0000256" key="6">
    <source>
        <dbReference type="PIRSR" id="PIRSR000106-1"/>
    </source>
</evidence>
<dbReference type="SUPFAM" id="SSF55021">
    <property type="entry name" value="ACT-like"/>
    <property type="match status" value="1"/>
</dbReference>
<dbReference type="Gene3D" id="3.40.50.720">
    <property type="entry name" value="NAD(P)-binding Rossmann-like Domain"/>
    <property type="match status" value="1"/>
</dbReference>
<gene>
    <name evidence="11" type="ORF">AVDCRST_MAG13-159</name>
</gene>
<dbReference type="InterPro" id="IPR015884">
    <property type="entry name" value="Malic_enzyme_CS"/>
</dbReference>
<evidence type="ECO:0000256" key="1">
    <source>
        <dbReference type="ARBA" id="ARBA00001936"/>
    </source>
</evidence>
<dbReference type="FunFam" id="3.40.50.10380:FF:000003">
    <property type="entry name" value="NADP-dependent malic enzyme"/>
    <property type="match status" value="1"/>
</dbReference>
<dbReference type="PANTHER" id="PTHR43237:SF4">
    <property type="entry name" value="NADP-DEPENDENT MALIC ENZYME"/>
    <property type="match status" value="1"/>
</dbReference>
<feature type="binding site" evidence="7">
    <location>
        <position position="368"/>
    </location>
    <ligand>
        <name>(S)-malate</name>
        <dbReference type="ChEBI" id="CHEBI:15589"/>
    </ligand>
</feature>
<protein>
    <submittedName>
        <fullName evidence="11">NADP-dependent malic enzyme</fullName>
        <ecNumber evidence="11">1.1.1.40</ecNumber>
    </submittedName>
</protein>
<dbReference type="InterPro" id="IPR037062">
    <property type="entry name" value="Malic_N_dom_sf"/>
</dbReference>
<dbReference type="InterPro" id="IPR046346">
    <property type="entry name" value="Aminoacid_DH-like_N_sf"/>
</dbReference>
<feature type="active site" description="Proton donor" evidence="6">
    <location>
        <position position="114"/>
    </location>
</feature>
<accession>A0A6J4RCI0</accession>
<dbReference type="Pfam" id="PF03949">
    <property type="entry name" value="Malic_M"/>
    <property type="match status" value="1"/>
</dbReference>
<dbReference type="EC" id="1.1.1.40" evidence="11"/>
<dbReference type="SMART" id="SM00919">
    <property type="entry name" value="Malic_M"/>
    <property type="match status" value="1"/>
</dbReference>
<evidence type="ECO:0000256" key="8">
    <source>
        <dbReference type="PIRSR" id="PIRSR000106-3"/>
    </source>
</evidence>
<feature type="binding site" evidence="8">
    <location>
        <position position="237"/>
    </location>
    <ligand>
        <name>a divalent metal cation</name>
        <dbReference type="ChEBI" id="CHEBI:60240"/>
    </ligand>
</feature>
<dbReference type="SUPFAM" id="SSF53223">
    <property type="entry name" value="Aminoacid dehydrogenase-like, N-terminal domain"/>
    <property type="match status" value="1"/>
</dbReference>
<dbReference type="GO" id="GO:0004473">
    <property type="term" value="F:malate dehydrogenase (decarboxylating) (NADP+) activity"/>
    <property type="evidence" value="ECO:0007669"/>
    <property type="project" value="UniProtKB-EC"/>
</dbReference>
<feature type="binding site" evidence="8">
    <location>
        <position position="212"/>
    </location>
    <ligand>
        <name>a divalent metal cation</name>
        <dbReference type="ChEBI" id="CHEBI:60240"/>
    </ligand>
</feature>
<keyword evidence="3 8" id="KW-0479">Metal-binding</keyword>
<dbReference type="SMART" id="SM01274">
    <property type="entry name" value="malic"/>
    <property type="match status" value="1"/>
</dbReference>
<dbReference type="Gene3D" id="3.30.70.260">
    <property type="match status" value="1"/>
</dbReference>
<dbReference type="InterPro" id="IPR036291">
    <property type="entry name" value="NAD(P)-bd_dom_sf"/>
</dbReference>
<evidence type="ECO:0000256" key="5">
    <source>
        <dbReference type="ARBA" id="ARBA00029440"/>
    </source>
</evidence>
<dbReference type="InterPro" id="IPR001891">
    <property type="entry name" value="Malic_OxRdtase"/>
</dbReference>
<dbReference type="PANTHER" id="PTHR43237">
    <property type="entry name" value="NADP-DEPENDENT MALIC ENZYME"/>
    <property type="match status" value="1"/>
</dbReference>
<comment type="pathway">
    <text evidence="5">Amino-acid biosynthesis.</text>
</comment>
<sequence length="491" mass="51940">MAMTPSAQYSLTIRVEIDHRPGMLGQVASAIGKAGGVIGTVDLVEVSDTTLLRDITVDAAEEEQWGAITSALDAIDGVRVIDTTDRTFLIHVGGKIEQRNKQPLTSRDDLSMAYTPGVARVCRAIAEDPRKAFQYTIKRNTVAVVSDGTAVLGLGDIGPEAAMPVMEGKAMLFKEFAGVDAFPICLDTKDPEEIIATVRRIAPTFGGINLEDISAPRCFEIEDRLKAELDIPVFHDDQHGTAVVVLAALINACTLTGRELRDLRVLVTGLGAAGVAVSKILMAAGVAHVVGADSRGIVSTAREDYADGSMNAIKRWYAEATNPDGLTGSPADALEGMDLFIGLSGARIFPAERLAAMAPDAMVFAMANPNPEVSPEEAAPYARIIATGRSDYPNQINNVLAFPGIFRGALDVRASAITEEMKVAAAEAIAGIVLPHELREDHIIPSALNRDVAPAVAAAVARVARRDGTARNEQPTIGFAALDAQRMRAGA</sequence>
<evidence type="ECO:0000256" key="7">
    <source>
        <dbReference type="PIRSR" id="PIRSR000106-2"/>
    </source>
</evidence>
<feature type="binding site" evidence="7">
    <location>
        <position position="397"/>
    </location>
    <ligand>
        <name>(S)-malate</name>
        <dbReference type="ChEBI" id="CHEBI:15589"/>
    </ligand>
</feature>
<dbReference type="InterPro" id="IPR045213">
    <property type="entry name" value="Malic_NAD-bd_bact_type"/>
</dbReference>
<name>A0A6J4RCI0_9ACTN</name>
<organism evidence="11">
    <name type="scientific">uncultured Solirubrobacteraceae bacterium</name>
    <dbReference type="NCBI Taxonomy" id="1162706"/>
    <lineage>
        <taxon>Bacteria</taxon>
        <taxon>Bacillati</taxon>
        <taxon>Actinomycetota</taxon>
        <taxon>Thermoleophilia</taxon>
        <taxon>Solirubrobacterales</taxon>
        <taxon>Solirubrobacteraceae</taxon>
        <taxon>environmental samples</taxon>
    </lineage>
</organism>
<keyword evidence="4 11" id="KW-0560">Oxidoreductase</keyword>
<feature type="active site" description="Proton acceptor" evidence="6">
    <location>
        <position position="169"/>
    </location>
</feature>
<dbReference type="Gene3D" id="3.40.50.10380">
    <property type="entry name" value="Malic enzyme, N-terminal domain"/>
    <property type="match status" value="1"/>
</dbReference>
<dbReference type="InterPro" id="IPR012302">
    <property type="entry name" value="Malic_NAD-bd"/>
</dbReference>
<dbReference type="EMBL" id="CADCVO010000026">
    <property type="protein sequence ID" value="CAA9467406.1"/>
    <property type="molecule type" value="Genomic_DNA"/>
</dbReference>